<feature type="region of interest" description="Disordered" evidence="1">
    <location>
        <begin position="1"/>
        <end position="20"/>
    </location>
</feature>
<dbReference type="Proteomes" id="UP000298327">
    <property type="component" value="Unassembled WGS sequence"/>
</dbReference>
<evidence type="ECO:0000313" key="2">
    <source>
        <dbReference type="EMBL" id="TFY54154.1"/>
    </source>
</evidence>
<comment type="caution">
    <text evidence="2">The sequence shown here is derived from an EMBL/GenBank/DDBJ whole genome shotgun (WGS) entry which is preliminary data.</text>
</comment>
<sequence length="176" mass="19312">MRFTPARSSRPHPRISSPAAPSCSPIYAWTTCLLVHVPYAGILPRELYAGMLLPSCFYYNGYSSPFGDIVIVLLCLGMLQEAVDRALSHNVSTDRIIEEMQGDILEVNDAVAILKSGLKRATIQRQAALIDEQRHVIARHDLILMGQMELLGTICRALNIPVSPNAPLKSAESNDA</sequence>
<keyword evidence="3" id="KW-1185">Reference proteome</keyword>
<evidence type="ECO:0000313" key="3">
    <source>
        <dbReference type="Proteomes" id="UP000298327"/>
    </source>
</evidence>
<proteinExistence type="predicted"/>
<evidence type="ECO:0000256" key="1">
    <source>
        <dbReference type="SAM" id="MobiDB-lite"/>
    </source>
</evidence>
<dbReference type="AlphaFoldDB" id="A0A4Y9XV67"/>
<protein>
    <submittedName>
        <fullName evidence="2">Uncharacterized protein</fullName>
    </submittedName>
</protein>
<organism evidence="2 3">
    <name type="scientific">Dentipellis fragilis</name>
    <dbReference type="NCBI Taxonomy" id="205917"/>
    <lineage>
        <taxon>Eukaryota</taxon>
        <taxon>Fungi</taxon>
        <taxon>Dikarya</taxon>
        <taxon>Basidiomycota</taxon>
        <taxon>Agaricomycotina</taxon>
        <taxon>Agaricomycetes</taxon>
        <taxon>Russulales</taxon>
        <taxon>Hericiaceae</taxon>
        <taxon>Dentipellis</taxon>
    </lineage>
</organism>
<gene>
    <name evidence="2" type="ORF">EVG20_g9827</name>
</gene>
<dbReference type="EMBL" id="SEOQ01001060">
    <property type="protein sequence ID" value="TFY54154.1"/>
    <property type="molecule type" value="Genomic_DNA"/>
</dbReference>
<name>A0A4Y9XV67_9AGAM</name>
<reference evidence="2 3" key="1">
    <citation type="submission" date="2019-02" db="EMBL/GenBank/DDBJ databases">
        <title>Genome sequencing of the rare red list fungi Dentipellis fragilis.</title>
        <authorList>
            <person name="Buettner E."/>
            <person name="Kellner H."/>
        </authorList>
    </citation>
    <scope>NUCLEOTIDE SEQUENCE [LARGE SCALE GENOMIC DNA]</scope>
    <source>
        <strain evidence="2 3">DSM 105465</strain>
    </source>
</reference>
<accession>A0A4Y9XV67</accession>